<keyword evidence="3" id="KW-0472">Membrane</keyword>
<keyword evidence="3" id="KW-1133">Transmembrane helix</keyword>
<evidence type="ECO:0000256" key="3">
    <source>
        <dbReference type="SAM" id="Phobius"/>
    </source>
</evidence>
<dbReference type="AlphaFoldDB" id="A0A9P5U7G1"/>
<reference evidence="4" key="1">
    <citation type="submission" date="2020-11" db="EMBL/GenBank/DDBJ databases">
        <authorList>
            <consortium name="DOE Joint Genome Institute"/>
            <person name="Ahrendt S."/>
            <person name="Riley R."/>
            <person name="Andreopoulos W."/>
            <person name="Labutti K."/>
            <person name="Pangilinan J."/>
            <person name="Ruiz-Duenas F.J."/>
            <person name="Barrasa J.M."/>
            <person name="Sanchez-Garcia M."/>
            <person name="Camarero S."/>
            <person name="Miyauchi S."/>
            <person name="Serrano A."/>
            <person name="Linde D."/>
            <person name="Babiker R."/>
            <person name="Drula E."/>
            <person name="Ayuso-Fernandez I."/>
            <person name="Pacheco R."/>
            <person name="Padilla G."/>
            <person name="Ferreira P."/>
            <person name="Barriuso J."/>
            <person name="Kellner H."/>
            <person name="Castanera R."/>
            <person name="Alfaro M."/>
            <person name="Ramirez L."/>
            <person name="Pisabarro A.G."/>
            <person name="Kuo A."/>
            <person name="Tritt A."/>
            <person name="Lipzen A."/>
            <person name="He G."/>
            <person name="Yan M."/>
            <person name="Ng V."/>
            <person name="Cullen D."/>
            <person name="Martin F."/>
            <person name="Rosso M.-N."/>
            <person name="Henrissat B."/>
            <person name="Hibbett D."/>
            <person name="Martinez A.T."/>
            <person name="Grigoriev I.V."/>
        </authorList>
    </citation>
    <scope>NUCLEOTIDE SEQUENCE</scope>
    <source>
        <strain evidence="4">AH 40177</strain>
    </source>
</reference>
<gene>
    <name evidence="4" type="ORF">BDP27DRAFT_1326218</name>
</gene>
<feature type="compositionally biased region" description="Low complexity" evidence="2">
    <location>
        <begin position="67"/>
        <end position="77"/>
    </location>
</feature>
<proteinExistence type="predicted"/>
<accession>A0A9P5U7G1</accession>
<keyword evidence="3" id="KW-0812">Transmembrane</keyword>
<feature type="compositionally biased region" description="Low complexity" evidence="2">
    <location>
        <begin position="30"/>
        <end position="41"/>
    </location>
</feature>
<keyword evidence="1" id="KW-0175">Coiled coil</keyword>
<evidence type="ECO:0000256" key="1">
    <source>
        <dbReference type="SAM" id="Coils"/>
    </source>
</evidence>
<sequence>MSDRKNVTARDWDDDWEDLSDDDSPKEWRSSSLPATSRSSRQNSPRKRKLGNRRNVQTTRDSHTSSVNPRPRAAVARPNREFPTEEWIAGLSGAAKSTLNYLVDVLGGGVYLLRRPLSVLIFLWLFAFIIGYISSTLKTALKPLCIIPGISSTSLCSVDAPRLTFPKSKGSTAPQWADYPALMNAQSLTFEQLLDDSVGGSGLSLDIKKAEMATSDLITLVKFSKLTSKDLLAESLAGFVDDARRTGRGLQKLGSKVGGAVDQILAVNDYAINSISAQQSSSPSVIQYLNPFRSAPSTNEIVLRTFVEAMGVLSSTVERLIVEAEVQLANLEKLEERLSLLHELVSREDSSISGAKADLLAELWTKLGGNKRTLKGYDDHLTLLRGLSEYRKQALAHVVSALQTLRALSDDMEDMRERVSEPELAGSHIPVEVHMNSIQLGLRRLKDSRVKAQEREQEAIKKVLGAEQFAALMDN</sequence>
<feature type="transmembrane region" description="Helical" evidence="3">
    <location>
        <begin position="117"/>
        <end position="135"/>
    </location>
</feature>
<comment type="caution">
    <text evidence="4">The sequence shown here is derived from an EMBL/GenBank/DDBJ whole genome shotgun (WGS) entry which is preliminary data.</text>
</comment>
<evidence type="ECO:0000313" key="4">
    <source>
        <dbReference type="EMBL" id="KAF9068971.1"/>
    </source>
</evidence>
<name>A0A9P5U7G1_9AGAR</name>
<evidence type="ECO:0000256" key="2">
    <source>
        <dbReference type="SAM" id="MobiDB-lite"/>
    </source>
</evidence>
<organism evidence="4 5">
    <name type="scientific">Rhodocollybia butyracea</name>
    <dbReference type="NCBI Taxonomy" id="206335"/>
    <lineage>
        <taxon>Eukaryota</taxon>
        <taxon>Fungi</taxon>
        <taxon>Dikarya</taxon>
        <taxon>Basidiomycota</taxon>
        <taxon>Agaricomycotina</taxon>
        <taxon>Agaricomycetes</taxon>
        <taxon>Agaricomycetidae</taxon>
        <taxon>Agaricales</taxon>
        <taxon>Marasmiineae</taxon>
        <taxon>Omphalotaceae</taxon>
        <taxon>Rhodocollybia</taxon>
    </lineage>
</organism>
<feature type="region of interest" description="Disordered" evidence="2">
    <location>
        <begin position="1"/>
        <end position="79"/>
    </location>
</feature>
<protein>
    <submittedName>
        <fullName evidence="4">Uncharacterized protein</fullName>
    </submittedName>
</protein>
<feature type="compositionally biased region" description="Basic and acidic residues" evidence="2">
    <location>
        <begin position="1"/>
        <end position="11"/>
    </location>
</feature>
<feature type="compositionally biased region" description="Acidic residues" evidence="2">
    <location>
        <begin position="12"/>
        <end position="22"/>
    </location>
</feature>
<dbReference type="EMBL" id="JADNRY010000055">
    <property type="protein sequence ID" value="KAF9068971.1"/>
    <property type="molecule type" value="Genomic_DNA"/>
</dbReference>
<feature type="coiled-coil region" evidence="1">
    <location>
        <begin position="314"/>
        <end position="344"/>
    </location>
</feature>
<keyword evidence="5" id="KW-1185">Reference proteome</keyword>
<dbReference type="Proteomes" id="UP000772434">
    <property type="component" value="Unassembled WGS sequence"/>
</dbReference>
<evidence type="ECO:0000313" key="5">
    <source>
        <dbReference type="Proteomes" id="UP000772434"/>
    </source>
</evidence>
<dbReference type="OrthoDB" id="4179406at2759"/>